<gene>
    <name evidence="2" type="ORF">DPX16_17902</name>
</gene>
<organism evidence="2 3">
    <name type="scientific">Anabarilius grahami</name>
    <name type="common">Kanglang fish</name>
    <name type="synonym">Barilius grahami</name>
    <dbReference type="NCBI Taxonomy" id="495550"/>
    <lineage>
        <taxon>Eukaryota</taxon>
        <taxon>Metazoa</taxon>
        <taxon>Chordata</taxon>
        <taxon>Craniata</taxon>
        <taxon>Vertebrata</taxon>
        <taxon>Euteleostomi</taxon>
        <taxon>Actinopterygii</taxon>
        <taxon>Neopterygii</taxon>
        <taxon>Teleostei</taxon>
        <taxon>Ostariophysi</taxon>
        <taxon>Cypriniformes</taxon>
        <taxon>Xenocyprididae</taxon>
        <taxon>Xenocypridinae</taxon>
        <taxon>Xenocypridinae incertae sedis</taxon>
        <taxon>Anabarilius</taxon>
    </lineage>
</organism>
<sequence>MRPNPEARDAISFGCDPFDDDVLSTAASDSEELVGDCSSSLPLSGQEKRTSPSYNELLEVVTRAVDKLGLEWDSEPKQNQAQSHESLPNPAPSVLGWALPTSIISDTPEMFGVRGEFLGSRTHGPFMTALKNPTADMGDTGGFLQSGNVLIARVQQAPKIEQPTPLVEYWAVWQCLPEISQWVTRTIQHDFFFRQGSSLDGVSLGGPGFEAGDCVTLRPHTHWKFQE</sequence>
<comment type="caution">
    <text evidence="2">The sequence shown here is derived from an EMBL/GenBank/DDBJ whole genome shotgun (WGS) entry which is preliminary data.</text>
</comment>
<evidence type="ECO:0000256" key="1">
    <source>
        <dbReference type="SAM" id="MobiDB-lite"/>
    </source>
</evidence>
<dbReference type="Proteomes" id="UP000281406">
    <property type="component" value="Unassembled WGS sequence"/>
</dbReference>
<dbReference type="AlphaFoldDB" id="A0A3N0YHF0"/>
<keyword evidence="3" id="KW-1185">Reference proteome</keyword>
<reference evidence="2 3" key="1">
    <citation type="submission" date="2018-10" db="EMBL/GenBank/DDBJ databases">
        <title>Genome assembly for a Yunnan-Guizhou Plateau 3E fish, Anabarilius grahami (Regan), and its evolutionary and genetic applications.</title>
        <authorList>
            <person name="Jiang W."/>
        </authorList>
    </citation>
    <scope>NUCLEOTIDE SEQUENCE [LARGE SCALE GENOMIC DNA]</scope>
    <source>
        <strain evidence="2">AG-KIZ</strain>
        <tissue evidence="2">Muscle</tissue>
    </source>
</reference>
<proteinExistence type="predicted"/>
<feature type="region of interest" description="Disordered" evidence="1">
    <location>
        <begin position="27"/>
        <end position="50"/>
    </location>
</feature>
<accession>A0A3N0YHF0</accession>
<evidence type="ECO:0000313" key="3">
    <source>
        <dbReference type="Proteomes" id="UP000281406"/>
    </source>
</evidence>
<name>A0A3N0YHF0_ANAGA</name>
<evidence type="ECO:0000313" key="2">
    <source>
        <dbReference type="EMBL" id="ROL45291.1"/>
    </source>
</evidence>
<dbReference type="EMBL" id="RJVU01042598">
    <property type="protein sequence ID" value="ROL45291.1"/>
    <property type="molecule type" value="Genomic_DNA"/>
</dbReference>
<protein>
    <submittedName>
        <fullName evidence="2">Uncharacterized protein</fullName>
    </submittedName>
</protein>